<evidence type="ECO:0008006" key="4">
    <source>
        <dbReference type="Google" id="ProtNLM"/>
    </source>
</evidence>
<name>A0A1F7JG36_9BACT</name>
<protein>
    <recommendedName>
        <fullName evidence="4">DUF2130 domain-containing protein</fullName>
    </recommendedName>
</protein>
<gene>
    <name evidence="2" type="ORF">A3H78_01760</name>
</gene>
<reference evidence="2 3" key="1">
    <citation type="journal article" date="2016" name="Nat. Commun.">
        <title>Thousands of microbial genomes shed light on interconnected biogeochemical processes in an aquifer system.</title>
        <authorList>
            <person name="Anantharaman K."/>
            <person name="Brown C.T."/>
            <person name="Hug L.A."/>
            <person name="Sharon I."/>
            <person name="Castelle C.J."/>
            <person name="Probst A.J."/>
            <person name="Thomas B.C."/>
            <person name="Singh A."/>
            <person name="Wilkins M.J."/>
            <person name="Karaoz U."/>
            <person name="Brodie E.L."/>
            <person name="Williams K.H."/>
            <person name="Hubbard S.S."/>
            <person name="Banfield J.F."/>
        </authorList>
    </citation>
    <scope>NUCLEOTIDE SEQUENCE [LARGE SCALE GENOMIC DNA]</scope>
</reference>
<organism evidence="2 3">
    <name type="scientific">Candidatus Roizmanbacteria bacterium RIFCSPLOWO2_02_FULL_36_11</name>
    <dbReference type="NCBI Taxonomy" id="1802071"/>
    <lineage>
        <taxon>Bacteria</taxon>
        <taxon>Candidatus Roizmaniibacteriota</taxon>
    </lineage>
</organism>
<dbReference type="EMBL" id="MGAV01000014">
    <property type="protein sequence ID" value="OGK54591.1"/>
    <property type="molecule type" value="Genomic_DNA"/>
</dbReference>
<sequence>MTDQNIKCPNCGTQIPLSETLTKQMHDAVEIKLRQDFEKEKQNFLQKEKAKMWEVAQQKASEKVTKELKDKNEILEDQKRRLEEFQKQELELRRSKREIEEQKKQMELVLERKIDEIRRDMTEKLQKELEDNSRLKLAEKEKQIDQMRKTIEELKRKSDQGSMQIQGDALETDLKNLLSQNFPTDKIYDVPTGITGADLIQEVNQRSGLRSGMILWEFKNTKAFSNEWVDKLRDDLAKAKADIAILVSKTMPDSIKIFGEIKGILVVDLAYILPLIHVVRGNLIAMYKLRQSIDGGNKKMEYLYQYLLSPEFKSKIENIINAFSNLKGELDREKRAMTTIWARREKEIERVIASTASLYGDLQGATDDALPKIERLELPSASEEESNNQDEMPF</sequence>
<evidence type="ECO:0000256" key="1">
    <source>
        <dbReference type="SAM" id="Coils"/>
    </source>
</evidence>
<comment type="caution">
    <text evidence="2">The sequence shown here is derived from an EMBL/GenBank/DDBJ whole genome shotgun (WGS) entry which is preliminary data.</text>
</comment>
<feature type="coiled-coil region" evidence="1">
    <location>
        <begin position="58"/>
        <end position="164"/>
    </location>
</feature>
<evidence type="ECO:0000313" key="2">
    <source>
        <dbReference type="EMBL" id="OGK54591.1"/>
    </source>
</evidence>
<dbReference type="AlphaFoldDB" id="A0A1F7JG36"/>
<dbReference type="Proteomes" id="UP000177418">
    <property type="component" value="Unassembled WGS sequence"/>
</dbReference>
<evidence type="ECO:0000313" key="3">
    <source>
        <dbReference type="Proteomes" id="UP000177418"/>
    </source>
</evidence>
<dbReference type="InterPro" id="IPR019219">
    <property type="entry name" value="DUF2130"/>
</dbReference>
<keyword evidence="1" id="KW-0175">Coiled coil</keyword>
<proteinExistence type="predicted"/>
<dbReference type="Pfam" id="PF09903">
    <property type="entry name" value="DUF2130"/>
    <property type="match status" value="1"/>
</dbReference>
<accession>A0A1F7JG36</accession>